<sequence length="192" mass="20894">MSDSHYTFTFNINKALLATNKSFTFNVNLVNEGGSTVPECRMEAAANVVVDDSSSQPASNNGVLTSISIPNVVSLGDIGASTTADVIADDSSSQTNHDDAPPSSSSNPNVSYADDGPLYNADSPQNDRKKRRRGFQWINENSSHDEKPEVIAHKEAWLDAMMYSIESSPEEFCALPSTPDIIDFNQHATEYR</sequence>
<accession>A0A162YUX1</accession>
<reference evidence="2 3" key="1">
    <citation type="submission" date="2015-06" db="EMBL/GenBank/DDBJ databases">
        <title>Expansion of signal transduction pathways in fungi by whole-genome duplication.</title>
        <authorList>
            <consortium name="DOE Joint Genome Institute"/>
            <person name="Corrochano L.M."/>
            <person name="Kuo A."/>
            <person name="Marcet-Houben M."/>
            <person name="Polaino S."/>
            <person name="Salamov A."/>
            <person name="Villalobos J.M."/>
            <person name="Alvarez M.I."/>
            <person name="Avalos J."/>
            <person name="Benito E.P."/>
            <person name="Benoit I."/>
            <person name="Burger G."/>
            <person name="Camino L.P."/>
            <person name="Canovas D."/>
            <person name="Cerda-Olmedo E."/>
            <person name="Cheng J.-F."/>
            <person name="Dominguez A."/>
            <person name="Elias M."/>
            <person name="Eslava A.P."/>
            <person name="Glaser F."/>
            <person name="Grimwood J."/>
            <person name="Gutierrez G."/>
            <person name="Heitman J."/>
            <person name="Henrissat B."/>
            <person name="Iturriaga E.A."/>
            <person name="Lang B.F."/>
            <person name="Lavin J.L."/>
            <person name="Lee S."/>
            <person name="Li W."/>
            <person name="Lindquist E."/>
            <person name="Lopez-Garcia S."/>
            <person name="Luque E.M."/>
            <person name="Marcos A.T."/>
            <person name="Martin J."/>
            <person name="Mccluskey K."/>
            <person name="Medina H.R."/>
            <person name="Miralles-Duran A."/>
            <person name="Miyazaki A."/>
            <person name="Munoz-Torres E."/>
            <person name="Oguiza J.A."/>
            <person name="Ohm R."/>
            <person name="Olmedo M."/>
            <person name="Orejas M."/>
            <person name="Ortiz-Castellanos L."/>
            <person name="Pisabarro A.G."/>
            <person name="Rodriguez-Romero J."/>
            <person name="Ruiz-Herrera J."/>
            <person name="Ruiz-Vazquez R."/>
            <person name="Sanz C."/>
            <person name="Schackwitz W."/>
            <person name="Schmutz J."/>
            <person name="Shahriari M."/>
            <person name="Shelest E."/>
            <person name="Silva-Franco F."/>
            <person name="Soanes D."/>
            <person name="Syed K."/>
            <person name="Tagua V.G."/>
            <person name="Talbot N.J."/>
            <person name="Thon M."/>
            <person name="De Vries R.P."/>
            <person name="Wiebenga A."/>
            <person name="Yadav J.S."/>
            <person name="Braun E.L."/>
            <person name="Baker S."/>
            <person name="Garre V."/>
            <person name="Horwitz B."/>
            <person name="Torres-Martinez S."/>
            <person name="Idnurm A."/>
            <person name="Herrera-Estrella A."/>
            <person name="Gabaldon T."/>
            <person name="Grigoriev I.V."/>
        </authorList>
    </citation>
    <scope>NUCLEOTIDE SEQUENCE [LARGE SCALE GENOMIC DNA]</scope>
    <source>
        <strain evidence="2 3">CBS 277.49</strain>
    </source>
</reference>
<dbReference type="EMBL" id="AMYB01000006">
    <property type="protein sequence ID" value="OAD00797.1"/>
    <property type="molecule type" value="Genomic_DNA"/>
</dbReference>
<organism evidence="2 3">
    <name type="scientific">Mucor lusitanicus CBS 277.49</name>
    <dbReference type="NCBI Taxonomy" id="747725"/>
    <lineage>
        <taxon>Eukaryota</taxon>
        <taxon>Fungi</taxon>
        <taxon>Fungi incertae sedis</taxon>
        <taxon>Mucoromycota</taxon>
        <taxon>Mucoromycotina</taxon>
        <taxon>Mucoromycetes</taxon>
        <taxon>Mucorales</taxon>
        <taxon>Mucorineae</taxon>
        <taxon>Mucoraceae</taxon>
        <taxon>Mucor</taxon>
    </lineage>
</organism>
<evidence type="ECO:0000313" key="2">
    <source>
        <dbReference type="EMBL" id="OAD00797.1"/>
    </source>
</evidence>
<feature type="region of interest" description="Disordered" evidence="1">
    <location>
        <begin position="89"/>
        <end position="131"/>
    </location>
</feature>
<keyword evidence="3" id="KW-1185">Reference proteome</keyword>
<evidence type="ECO:0000256" key="1">
    <source>
        <dbReference type="SAM" id="MobiDB-lite"/>
    </source>
</evidence>
<name>A0A162YUX1_MUCCL</name>
<dbReference type="VEuPathDB" id="FungiDB:MUCCIDRAFT_164723"/>
<evidence type="ECO:0000313" key="3">
    <source>
        <dbReference type="Proteomes" id="UP000077051"/>
    </source>
</evidence>
<comment type="caution">
    <text evidence="2">The sequence shown here is derived from an EMBL/GenBank/DDBJ whole genome shotgun (WGS) entry which is preliminary data.</text>
</comment>
<proteinExistence type="predicted"/>
<gene>
    <name evidence="2" type="ORF">MUCCIDRAFT_164723</name>
</gene>
<feature type="compositionally biased region" description="Low complexity" evidence="1">
    <location>
        <begin position="101"/>
        <end position="111"/>
    </location>
</feature>
<dbReference type="Proteomes" id="UP000077051">
    <property type="component" value="Unassembled WGS sequence"/>
</dbReference>
<dbReference type="AlphaFoldDB" id="A0A162YUX1"/>
<protein>
    <submittedName>
        <fullName evidence="2">Uncharacterized protein</fullName>
    </submittedName>
</protein>